<feature type="region of interest" description="Disordered" evidence="2">
    <location>
        <begin position="138"/>
        <end position="237"/>
    </location>
</feature>
<dbReference type="EMBL" id="SNRW01002659">
    <property type="protein sequence ID" value="KAA6392101.1"/>
    <property type="molecule type" value="Genomic_DNA"/>
</dbReference>
<feature type="compositionally biased region" description="Basic and acidic residues" evidence="2">
    <location>
        <begin position="199"/>
        <end position="208"/>
    </location>
</feature>
<name>A0A5J4WB31_9EUKA</name>
<proteinExistence type="predicted"/>
<feature type="compositionally biased region" description="Basic and acidic residues" evidence="2">
    <location>
        <begin position="182"/>
        <end position="191"/>
    </location>
</feature>
<evidence type="ECO:0000256" key="2">
    <source>
        <dbReference type="SAM" id="MobiDB-lite"/>
    </source>
</evidence>
<dbReference type="AlphaFoldDB" id="A0A5J4WB31"/>
<organism evidence="3 4">
    <name type="scientific">Streblomastix strix</name>
    <dbReference type="NCBI Taxonomy" id="222440"/>
    <lineage>
        <taxon>Eukaryota</taxon>
        <taxon>Metamonada</taxon>
        <taxon>Preaxostyla</taxon>
        <taxon>Oxymonadida</taxon>
        <taxon>Streblomastigidae</taxon>
        <taxon>Streblomastix</taxon>
    </lineage>
</organism>
<feature type="compositionally biased region" description="Basic and acidic residues" evidence="2">
    <location>
        <begin position="139"/>
        <end position="155"/>
    </location>
</feature>
<gene>
    <name evidence="3" type="ORF">EZS28_012375</name>
</gene>
<accession>A0A5J4WB31</accession>
<evidence type="ECO:0000313" key="3">
    <source>
        <dbReference type="EMBL" id="KAA6392101.1"/>
    </source>
</evidence>
<protein>
    <submittedName>
        <fullName evidence="3">Uncharacterized protein</fullName>
    </submittedName>
</protein>
<sequence length="272" mass="31961">MIKEENGEVVAEEEKWKMESETAERELVVTRAGEWYTVTGSKFHLQDFRFKEQDGHIIVQPFINLRLSKNYYYFANKRLFKVNYNSVSGYPKGKLASTRYFCIPSIVQQLNPEMWERVKADFIGQFDEDEKEVEVQSDNYREMEFDNPSKTETTPHKQVRKQSTSDQYLESPEQGWIESDDEKYTLKETKQKTSVSKKSVFERPESPETRQSSQETHHRRQKKSKTATSAANQQVPPELTQVMLALLNRMDEMQSTLKEMNSSIKDIKINNK</sequence>
<feature type="compositionally biased region" description="Polar residues" evidence="2">
    <location>
        <begin position="226"/>
        <end position="235"/>
    </location>
</feature>
<reference evidence="3 4" key="1">
    <citation type="submission" date="2019-03" db="EMBL/GenBank/DDBJ databases">
        <title>Single cell metagenomics reveals metabolic interactions within the superorganism composed of flagellate Streblomastix strix and complex community of Bacteroidetes bacteria on its surface.</title>
        <authorList>
            <person name="Treitli S.C."/>
            <person name="Kolisko M."/>
            <person name="Husnik F."/>
            <person name="Keeling P."/>
            <person name="Hampl V."/>
        </authorList>
    </citation>
    <scope>NUCLEOTIDE SEQUENCE [LARGE SCALE GENOMIC DNA]</scope>
    <source>
        <strain evidence="3">ST1C</strain>
    </source>
</reference>
<keyword evidence="1" id="KW-0175">Coiled coil</keyword>
<evidence type="ECO:0000256" key="1">
    <source>
        <dbReference type="SAM" id="Coils"/>
    </source>
</evidence>
<evidence type="ECO:0000313" key="4">
    <source>
        <dbReference type="Proteomes" id="UP000324800"/>
    </source>
</evidence>
<dbReference type="Proteomes" id="UP000324800">
    <property type="component" value="Unassembled WGS sequence"/>
</dbReference>
<feature type="coiled-coil region" evidence="1">
    <location>
        <begin position="243"/>
        <end position="270"/>
    </location>
</feature>
<comment type="caution">
    <text evidence="3">The sequence shown here is derived from an EMBL/GenBank/DDBJ whole genome shotgun (WGS) entry which is preliminary data.</text>
</comment>